<evidence type="ECO:0000256" key="1">
    <source>
        <dbReference type="SAM" id="SignalP"/>
    </source>
</evidence>
<gene>
    <name evidence="3" type="primary">LOC104245329</name>
</gene>
<proteinExistence type="predicted"/>
<organism evidence="2 3">
    <name type="scientific">Nicotiana sylvestris</name>
    <name type="common">Wood tobacco</name>
    <name type="synonym">South American tobacco</name>
    <dbReference type="NCBI Taxonomy" id="4096"/>
    <lineage>
        <taxon>Eukaryota</taxon>
        <taxon>Viridiplantae</taxon>
        <taxon>Streptophyta</taxon>
        <taxon>Embryophyta</taxon>
        <taxon>Tracheophyta</taxon>
        <taxon>Spermatophyta</taxon>
        <taxon>Magnoliopsida</taxon>
        <taxon>eudicotyledons</taxon>
        <taxon>Gunneridae</taxon>
        <taxon>Pentapetalae</taxon>
        <taxon>asterids</taxon>
        <taxon>lamiids</taxon>
        <taxon>Solanales</taxon>
        <taxon>Solanaceae</taxon>
        <taxon>Nicotianoideae</taxon>
        <taxon>Nicotianeae</taxon>
        <taxon>Nicotiana</taxon>
    </lineage>
</organism>
<dbReference type="AlphaFoldDB" id="A0A1U7Y7X9"/>
<name>A0A1U7Y7X9_NICSY</name>
<reference evidence="2" key="1">
    <citation type="journal article" date="2013" name="Genome Biol.">
        <title>Reference genomes and transcriptomes of Nicotiana sylvestris and Nicotiana tomentosiformis.</title>
        <authorList>
            <person name="Sierro N."/>
            <person name="Battey J.N."/>
            <person name="Ouadi S."/>
            <person name="Bovet L."/>
            <person name="Goepfert S."/>
            <person name="Bakaher N."/>
            <person name="Peitsch M.C."/>
            <person name="Ivanov N.V."/>
        </authorList>
    </citation>
    <scope>NUCLEOTIDE SEQUENCE [LARGE SCALE GENOMIC DNA]</scope>
</reference>
<evidence type="ECO:0000313" key="3">
    <source>
        <dbReference type="RefSeq" id="XP_009799223.1"/>
    </source>
</evidence>
<dbReference type="Proteomes" id="UP000189701">
    <property type="component" value="Unplaced"/>
</dbReference>
<protein>
    <submittedName>
        <fullName evidence="3">Uncharacterized protein LOC104245329</fullName>
    </submittedName>
</protein>
<feature type="signal peptide" evidence="1">
    <location>
        <begin position="1"/>
        <end position="21"/>
    </location>
</feature>
<accession>A0A1U7Y7X9</accession>
<dbReference type="RefSeq" id="XP_009799223.1">
    <property type="nucleotide sequence ID" value="XM_009800921.1"/>
</dbReference>
<evidence type="ECO:0000313" key="2">
    <source>
        <dbReference type="Proteomes" id="UP000189701"/>
    </source>
</evidence>
<reference evidence="3" key="2">
    <citation type="submission" date="2025-08" db="UniProtKB">
        <authorList>
            <consortium name="RefSeq"/>
        </authorList>
    </citation>
    <scope>IDENTIFICATION</scope>
    <source>
        <tissue evidence="3">Leaf</tissue>
    </source>
</reference>
<keyword evidence="1" id="KW-0732">Signal</keyword>
<keyword evidence="2" id="KW-1185">Reference proteome</keyword>
<feature type="chain" id="PRO_5010565475" evidence="1">
    <location>
        <begin position="22"/>
        <end position="144"/>
    </location>
</feature>
<sequence length="144" mass="16270">MFASFGDWLFDFIFPVAMCSGALNFSGSASLRNGAAKVRDMVNNLQFTFDSGGIFIGLENQAIELHFQNLNHLKNLHQQTCNFKGYVSSFFSTQLWSPAYGSKFSSNDVHAIIIPLLVEERAPHLLHNQLDNCWRLLNEVLLLE</sequence>